<accession>A0A2S9YAF6</accession>
<dbReference type="OrthoDB" id="9844990at2"/>
<evidence type="ECO:0000313" key="1">
    <source>
        <dbReference type="EMBL" id="PRQ02001.1"/>
    </source>
</evidence>
<name>A0A2S9YAF6_9BACT</name>
<organism evidence="1 2">
    <name type="scientific">Enhygromyxa salina</name>
    <dbReference type="NCBI Taxonomy" id="215803"/>
    <lineage>
        <taxon>Bacteria</taxon>
        <taxon>Pseudomonadati</taxon>
        <taxon>Myxococcota</taxon>
        <taxon>Polyangia</taxon>
        <taxon>Nannocystales</taxon>
        <taxon>Nannocystaceae</taxon>
        <taxon>Enhygromyxa</taxon>
    </lineage>
</organism>
<sequence>MPGLRLLTLAPSVSERDGVLRARTSLLVRLLTLGTVVREVTVDRRSRYVIIDERLLWLRRRRRIIPFRMIKRIAYDYESTATSLHGTIQGAVTGDEIERFDVALVICEREDVPASHAHLHEERVVLFSFHGEGQASHFTLSVDFQGQQEQLSRRYVERLRALTGVGFGNEIEPLADSGGRTWACAGCGRPGPPRPGSCYYCGGELRAAE</sequence>
<reference evidence="1 2" key="1">
    <citation type="submission" date="2018-03" db="EMBL/GenBank/DDBJ databases">
        <title>Draft Genome Sequences of the Obligatory Marine Myxobacteria Enhygromyxa salina SWB007.</title>
        <authorList>
            <person name="Poehlein A."/>
            <person name="Moghaddam J.A."/>
            <person name="Harms H."/>
            <person name="Alanjari M."/>
            <person name="Koenig G.M."/>
            <person name="Daniel R."/>
            <person name="Schaeberle T.F."/>
        </authorList>
    </citation>
    <scope>NUCLEOTIDE SEQUENCE [LARGE SCALE GENOMIC DNA]</scope>
    <source>
        <strain evidence="1 2">SWB007</strain>
    </source>
</reference>
<dbReference type="AlphaFoldDB" id="A0A2S9YAF6"/>
<comment type="caution">
    <text evidence="1">The sequence shown here is derived from an EMBL/GenBank/DDBJ whole genome shotgun (WGS) entry which is preliminary data.</text>
</comment>
<dbReference type="RefSeq" id="WP_106092545.1">
    <property type="nucleotide sequence ID" value="NZ_PVNL01000115.1"/>
</dbReference>
<proteinExistence type="predicted"/>
<protein>
    <submittedName>
        <fullName evidence="1">Uncharacterized protein</fullName>
    </submittedName>
</protein>
<gene>
    <name evidence="1" type="ORF">ENSA7_56690</name>
</gene>
<dbReference type="Proteomes" id="UP000238823">
    <property type="component" value="Unassembled WGS sequence"/>
</dbReference>
<dbReference type="EMBL" id="PVNL01000115">
    <property type="protein sequence ID" value="PRQ02001.1"/>
    <property type="molecule type" value="Genomic_DNA"/>
</dbReference>
<evidence type="ECO:0000313" key="2">
    <source>
        <dbReference type="Proteomes" id="UP000238823"/>
    </source>
</evidence>